<reference evidence="1 2" key="1">
    <citation type="submission" date="2014-12" db="EMBL/GenBank/DDBJ databases">
        <title>16Stimator: statistical estimation of ribosomal gene copy numbers from draft genome assemblies.</title>
        <authorList>
            <person name="Perisin M.A."/>
            <person name="Vetter M."/>
            <person name="Gilbert J.A."/>
            <person name="Bergelson J."/>
        </authorList>
    </citation>
    <scope>NUCLEOTIDE SEQUENCE [LARGE SCALE GENOMIC DNA]</scope>
    <source>
        <strain evidence="1 2">MEJ086</strain>
    </source>
</reference>
<protein>
    <submittedName>
        <fullName evidence="1">Uncharacterized protein</fullName>
    </submittedName>
</protein>
<comment type="caution">
    <text evidence="1">The sequence shown here is derived from an EMBL/GenBank/DDBJ whole genome shotgun (WGS) entry which is preliminary data.</text>
</comment>
<evidence type="ECO:0000313" key="1">
    <source>
        <dbReference type="EMBL" id="KIP98741.1"/>
    </source>
</evidence>
<organism evidence="1 2">
    <name type="scientific">Pseudomonas fulva</name>
    <dbReference type="NCBI Taxonomy" id="47880"/>
    <lineage>
        <taxon>Bacteria</taxon>
        <taxon>Pseudomonadati</taxon>
        <taxon>Pseudomonadota</taxon>
        <taxon>Gammaproteobacteria</taxon>
        <taxon>Pseudomonadales</taxon>
        <taxon>Pseudomonadaceae</taxon>
        <taxon>Pseudomonas</taxon>
    </lineage>
</organism>
<dbReference type="EMBL" id="JXQW01000039">
    <property type="protein sequence ID" value="KIP98741.1"/>
    <property type="molecule type" value="Genomic_DNA"/>
</dbReference>
<dbReference type="Proteomes" id="UP000032068">
    <property type="component" value="Unassembled WGS sequence"/>
</dbReference>
<name>A0A0D0JTE1_9PSED</name>
<proteinExistence type="predicted"/>
<evidence type="ECO:0000313" key="2">
    <source>
        <dbReference type="Proteomes" id="UP000032068"/>
    </source>
</evidence>
<dbReference type="RefSeq" id="WP_042554604.1">
    <property type="nucleotide sequence ID" value="NZ_JXQW01000039.1"/>
</dbReference>
<sequence>MSVDRTKLLLLQKYGTPSMKENATIVLKALQQTIVEDEVSVSKALLDKASQPLLHGSAYESIDAIIEDIKLKLSKSPRKSQADVFKLMLEQRMGA</sequence>
<dbReference type="AlphaFoldDB" id="A0A0D0JTE1"/>
<gene>
    <name evidence="1" type="ORF">RU08_14805</name>
</gene>
<accession>A0A0D0JTE1</accession>